<dbReference type="EMBL" id="CP069483">
    <property type="protein sequence ID" value="QRO79742.1"/>
    <property type="molecule type" value="Genomic_DNA"/>
</dbReference>
<feature type="transmembrane region" description="Helical" evidence="2">
    <location>
        <begin position="123"/>
        <end position="141"/>
    </location>
</feature>
<keyword evidence="2" id="KW-0812">Transmembrane</keyword>
<name>A0A892IAG4_9BURK</name>
<keyword evidence="2" id="KW-0472">Membrane</keyword>
<sequence>MPWLIRATLLSFASPDASLTKRIMLGAASVVAVIWIGVWILGAGRRSWHGGSAAASTGWPLVGVKSLITGVFAVAASIVLVFVLLIVDQGYPDREMTALANAIVLICALNWWAFSLRRGWKPLALLCASSAFCMLVLVPQFSGNPLFFPKVVVRGFGLGYLHADNLALSGQQCATLAPYGVRCNKGKDEAITLTHVNIVNRLGSSVQLEFLLRARPRLSKADDRRPSDEVVTPGSQTLTTGDDVMPFTGAPVPRKPAAGCDELLVARLIDAISSAKERAVKGGPALPDEKAVASLVCVRVVVPKDQIIGYEPGGARTYGKGYSGYIATADKPESPKK</sequence>
<reference evidence="3 4" key="1">
    <citation type="submission" date="2021-02" db="EMBL/GenBank/DDBJ databases">
        <title>FDA dAtabase for Regulatory Grade micrObial Sequences (FDA-ARGOS): Supporting development and validation of Infectious Disease Dx tests.</title>
        <authorList>
            <person name="Minogue T."/>
            <person name="Wolcott M."/>
            <person name="Wasieloski L."/>
            <person name="Aguilar W."/>
            <person name="Moore D."/>
            <person name="Jaissle J."/>
            <person name="Tallon L."/>
            <person name="Sadzewicz L."/>
            <person name="Zhao X."/>
            <person name="Boylan J."/>
            <person name="Ott S."/>
            <person name="Bowen H."/>
            <person name="Vavikolanu K."/>
            <person name="Mehta A."/>
            <person name="Aluvathingal J."/>
            <person name="Nadendla S."/>
            <person name="Yan Y."/>
            <person name="Sichtig H."/>
        </authorList>
    </citation>
    <scope>NUCLEOTIDE SEQUENCE [LARGE SCALE GENOMIC DNA]</scope>
    <source>
        <strain evidence="3 4">FDAARGOS_1272</strain>
    </source>
</reference>
<gene>
    <name evidence="3" type="ORF">I6K02_24770</name>
</gene>
<dbReference type="GeneID" id="93129638"/>
<feature type="region of interest" description="Disordered" evidence="1">
    <location>
        <begin position="221"/>
        <end position="244"/>
    </location>
</feature>
<protein>
    <submittedName>
        <fullName evidence="3">Uncharacterized protein</fullName>
    </submittedName>
</protein>
<feature type="transmembrane region" description="Helical" evidence="2">
    <location>
        <begin position="98"/>
        <end position="116"/>
    </location>
</feature>
<dbReference type="Proteomes" id="UP000625568">
    <property type="component" value="Chromosome 2"/>
</dbReference>
<feature type="transmembrane region" description="Helical" evidence="2">
    <location>
        <begin position="62"/>
        <end position="86"/>
    </location>
</feature>
<proteinExistence type="predicted"/>
<evidence type="ECO:0000256" key="1">
    <source>
        <dbReference type="SAM" id="MobiDB-lite"/>
    </source>
</evidence>
<evidence type="ECO:0000256" key="2">
    <source>
        <dbReference type="SAM" id="Phobius"/>
    </source>
</evidence>
<accession>A0A892IAG4</accession>
<dbReference type="RefSeq" id="WP_035974367.1">
    <property type="nucleotide sequence ID" value="NZ_CABVPR010000051.1"/>
</dbReference>
<evidence type="ECO:0000313" key="3">
    <source>
        <dbReference type="EMBL" id="QRO79742.1"/>
    </source>
</evidence>
<organism evidence="3 4">
    <name type="scientific">Burkholderia dolosa</name>
    <dbReference type="NCBI Taxonomy" id="152500"/>
    <lineage>
        <taxon>Bacteria</taxon>
        <taxon>Pseudomonadati</taxon>
        <taxon>Pseudomonadota</taxon>
        <taxon>Betaproteobacteria</taxon>
        <taxon>Burkholderiales</taxon>
        <taxon>Burkholderiaceae</taxon>
        <taxon>Burkholderia</taxon>
        <taxon>Burkholderia cepacia complex</taxon>
    </lineage>
</organism>
<dbReference type="AlphaFoldDB" id="A0A892IAG4"/>
<feature type="transmembrane region" description="Helical" evidence="2">
    <location>
        <begin position="23"/>
        <end position="41"/>
    </location>
</feature>
<keyword evidence="4" id="KW-1185">Reference proteome</keyword>
<evidence type="ECO:0000313" key="4">
    <source>
        <dbReference type="Proteomes" id="UP000625568"/>
    </source>
</evidence>
<keyword evidence="2" id="KW-1133">Transmembrane helix</keyword>